<feature type="chain" id="PRO_5046699115" description="Fap system outer membrane protein" evidence="1">
    <location>
        <begin position="21"/>
        <end position="243"/>
    </location>
</feature>
<proteinExistence type="predicted"/>
<evidence type="ECO:0000313" key="3">
    <source>
        <dbReference type="Proteomes" id="UP000717995"/>
    </source>
</evidence>
<evidence type="ECO:0000256" key="1">
    <source>
        <dbReference type="SAM" id="SignalP"/>
    </source>
</evidence>
<keyword evidence="1" id="KW-0732">Signal</keyword>
<dbReference type="Proteomes" id="UP000717995">
    <property type="component" value="Unassembled WGS sequence"/>
</dbReference>
<protein>
    <recommendedName>
        <fullName evidence="4">Fap system outer membrane protein</fullName>
    </recommendedName>
</protein>
<dbReference type="EMBL" id="JAFEUP010000004">
    <property type="protein sequence ID" value="MBM7061999.1"/>
    <property type="molecule type" value="Genomic_DNA"/>
</dbReference>
<feature type="signal peptide" evidence="1">
    <location>
        <begin position="1"/>
        <end position="20"/>
    </location>
</feature>
<sequence length="243" mass="24746">MGIKSVLVSCALLASLPAHAGGLFQPIELTDPELAQLRGRYVLPDRIISFGVTMTSMWQNSAGQVIGAQVNLNVDGRSQPSLTVTAIDQNIGTGTVVAGNGNISGGAGLNTVQGIVQSVRTAGDLNSGLNDLSINITRNSGGTVPQTGAPLNGSFSRSNDAGAVSITPAGGGLQMAITPTNGQGFAQQQIGAGNITQQANITGSVNNVQNLAALNVALRDNPGLNNAANCAWEQLRALRKSGY</sequence>
<dbReference type="RefSeq" id="WP_205349185.1">
    <property type="nucleotide sequence ID" value="NZ_JAFEUP010000004.1"/>
</dbReference>
<evidence type="ECO:0000313" key="2">
    <source>
        <dbReference type="EMBL" id="MBM7061999.1"/>
    </source>
</evidence>
<name>A0ABS2IG00_9GAMM</name>
<accession>A0ABS2IG00</accession>
<gene>
    <name evidence="2" type="ORF">JQX08_14905</name>
</gene>
<evidence type="ECO:0008006" key="4">
    <source>
        <dbReference type="Google" id="ProtNLM"/>
    </source>
</evidence>
<comment type="caution">
    <text evidence="2">The sequence shown here is derived from an EMBL/GenBank/DDBJ whole genome shotgun (WGS) entry which is preliminary data.</text>
</comment>
<organism evidence="2 3">
    <name type="scientific">Zestomonas insulae</name>
    <dbReference type="NCBI Taxonomy" id="2809017"/>
    <lineage>
        <taxon>Bacteria</taxon>
        <taxon>Pseudomonadati</taxon>
        <taxon>Pseudomonadota</taxon>
        <taxon>Gammaproteobacteria</taxon>
        <taxon>Pseudomonadales</taxon>
        <taxon>Pseudomonadaceae</taxon>
        <taxon>Zestomonas</taxon>
    </lineage>
</organism>
<keyword evidence="3" id="KW-1185">Reference proteome</keyword>
<reference evidence="2 3" key="1">
    <citation type="submission" date="2021-02" db="EMBL/GenBank/DDBJ databases">
        <authorList>
            <person name="Lee D.-H."/>
        </authorList>
    </citation>
    <scope>NUCLEOTIDE SEQUENCE [LARGE SCALE GENOMIC DNA]</scope>
    <source>
        <strain evidence="2 3">UL073</strain>
    </source>
</reference>